<comment type="caution">
    <text evidence="3">The sequence shown here is derived from an EMBL/GenBank/DDBJ whole genome shotgun (WGS) entry which is preliminary data.</text>
</comment>
<evidence type="ECO:0000313" key="4">
    <source>
        <dbReference type="Proteomes" id="UP000652761"/>
    </source>
</evidence>
<accession>A0A843VTY0</accession>
<feature type="chain" id="PRO_5032974231" evidence="2">
    <location>
        <begin position="25"/>
        <end position="151"/>
    </location>
</feature>
<protein>
    <submittedName>
        <fullName evidence="3">Uncharacterized protein</fullName>
    </submittedName>
</protein>
<name>A0A843VTY0_COLES</name>
<feature type="signal peptide" evidence="2">
    <location>
        <begin position="1"/>
        <end position="24"/>
    </location>
</feature>
<dbReference type="Proteomes" id="UP000652761">
    <property type="component" value="Unassembled WGS sequence"/>
</dbReference>
<evidence type="ECO:0000313" key="3">
    <source>
        <dbReference type="EMBL" id="MQL96444.1"/>
    </source>
</evidence>
<dbReference type="EMBL" id="NMUH01001919">
    <property type="protein sequence ID" value="MQL96444.1"/>
    <property type="molecule type" value="Genomic_DNA"/>
</dbReference>
<feature type="region of interest" description="Disordered" evidence="1">
    <location>
        <begin position="98"/>
        <end position="151"/>
    </location>
</feature>
<reference evidence="3" key="1">
    <citation type="submission" date="2017-07" db="EMBL/GenBank/DDBJ databases">
        <title>Taro Niue Genome Assembly and Annotation.</title>
        <authorList>
            <person name="Atibalentja N."/>
            <person name="Keating K."/>
            <person name="Fields C.J."/>
        </authorList>
    </citation>
    <scope>NUCLEOTIDE SEQUENCE</scope>
    <source>
        <strain evidence="3">Niue_2</strain>
        <tissue evidence="3">Leaf</tissue>
    </source>
</reference>
<keyword evidence="2" id="KW-0732">Signal</keyword>
<feature type="compositionally biased region" description="Polar residues" evidence="1">
    <location>
        <begin position="68"/>
        <end position="78"/>
    </location>
</feature>
<sequence length="151" mass="15626">MVSSSSLLLGYALVLLLAMASVECPAITMTIINNRPFSIWPAILANTIYDIMRAVASSFPPSPTTPSQHQATSGPAASIPALTTTMLAKAKMSSIGLASVVPSPPPSHRSPSTMSTTLTRPPHDGDPARGPGCVSCGGLLRPPTPVMPHTR</sequence>
<evidence type="ECO:0000256" key="1">
    <source>
        <dbReference type="SAM" id="MobiDB-lite"/>
    </source>
</evidence>
<evidence type="ECO:0000256" key="2">
    <source>
        <dbReference type="SAM" id="SignalP"/>
    </source>
</evidence>
<feature type="region of interest" description="Disordered" evidence="1">
    <location>
        <begin position="59"/>
        <end position="78"/>
    </location>
</feature>
<keyword evidence="4" id="KW-1185">Reference proteome</keyword>
<gene>
    <name evidence="3" type="ORF">Taro_029117</name>
</gene>
<proteinExistence type="predicted"/>
<dbReference type="AlphaFoldDB" id="A0A843VTY0"/>
<feature type="compositionally biased region" description="Pro residues" evidence="1">
    <location>
        <begin position="142"/>
        <end position="151"/>
    </location>
</feature>
<organism evidence="3 4">
    <name type="scientific">Colocasia esculenta</name>
    <name type="common">Wild taro</name>
    <name type="synonym">Arum esculentum</name>
    <dbReference type="NCBI Taxonomy" id="4460"/>
    <lineage>
        <taxon>Eukaryota</taxon>
        <taxon>Viridiplantae</taxon>
        <taxon>Streptophyta</taxon>
        <taxon>Embryophyta</taxon>
        <taxon>Tracheophyta</taxon>
        <taxon>Spermatophyta</taxon>
        <taxon>Magnoliopsida</taxon>
        <taxon>Liliopsida</taxon>
        <taxon>Araceae</taxon>
        <taxon>Aroideae</taxon>
        <taxon>Colocasieae</taxon>
        <taxon>Colocasia</taxon>
    </lineage>
</organism>